<name>A0AAV2NIZ7_9HYME</name>
<protein>
    <submittedName>
        <fullName evidence="2">Uncharacterized protein</fullName>
    </submittedName>
</protein>
<organism evidence="2 3">
    <name type="scientific">Lasius platythorax</name>
    <dbReference type="NCBI Taxonomy" id="488582"/>
    <lineage>
        <taxon>Eukaryota</taxon>
        <taxon>Metazoa</taxon>
        <taxon>Ecdysozoa</taxon>
        <taxon>Arthropoda</taxon>
        <taxon>Hexapoda</taxon>
        <taxon>Insecta</taxon>
        <taxon>Pterygota</taxon>
        <taxon>Neoptera</taxon>
        <taxon>Endopterygota</taxon>
        <taxon>Hymenoptera</taxon>
        <taxon>Apocrita</taxon>
        <taxon>Aculeata</taxon>
        <taxon>Formicoidea</taxon>
        <taxon>Formicidae</taxon>
        <taxon>Formicinae</taxon>
        <taxon>Lasius</taxon>
        <taxon>Lasius</taxon>
    </lineage>
</organism>
<keyword evidence="3" id="KW-1185">Reference proteome</keyword>
<dbReference type="EMBL" id="OZ034825">
    <property type="protein sequence ID" value="CAL1680211.1"/>
    <property type="molecule type" value="Genomic_DNA"/>
</dbReference>
<feature type="region of interest" description="Disordered" evidence="1">
    <location>
        <begin position="20"/>
        <end position="85"/>
    </location>
</feature>
<proteinExistence type="predicted"/>
<evidence type="ECO:0000256" key="1">
    <source>
        <dbReference type="SAM" id="MobiDB-lite"/>
    </source>
</evidence>
<evidence type="ECO:0000313" key="2">
    <source>
        <dbReference type="EMBL" id="CAL1680211.1"/>
    </source>
</evidence>
<dbReference type="Proteomes" id="UP001497644">
    <property type="component" value="Chromosome 2"/>
</dbReference>
<gene>
    <name evidence="2" type="ORF">LPLAT_LOCUS6274</name>
</gene>
<dbReference type="AlphaFoldDB" id="A0AAV2NIZ7"/>
<reference evidence="2" key="1">
    <citation type="submission" date="2024-04" db="EMBL/GenBank/DDBJ databases">
        <authorList>
            <consortium name="Molecular Ecology Group"/>
        </authorList>
    </citation>
    <scope>NUCLEOTIDE SEQUENCE</scope>
</reference>
<evidence type="ECO:0000313" key="3">
    <source>
        <dbReference type="Proteomes" id="UP001497644"/>
    </source>
</evidence>
<accession>A0AAV2NIZ7</accession>
<sequence length="85" mass="9882">MKSEHSAYITLLVRITTLNKGWRPPRWDEKGAKKEEGRKEGQHQERTKRRPSPFAATGQDRWSAIEGPRRQDPSFDPYTPARAHV</sequence>
<feature type="compositionally biased region" description="Basic and acidic residues" evidence="1">
    <location>
        <begin position="25"/>
        <end position="45"/>
    </location>
</feature>